<name>A0AAP5H2H7_PAEAM</name>
<keyword evidence="1" id="KW-0812">Transmembrane</keyword>
<protein>
    <recommendedName>
        <fullName evidence="4">DUF2953 domain-containing protein</fullName>
    </recommendedName>
</protein>
<dbReference type="InterPro" id="IPR021338">
    <property type="entry name" value="DUF2953"/>
</dbReference>
<organism evidence="2 3">
    <name type="scientific">Paenibacillus amylolyticus</name>
    <dbReference type="NCBI Taxonomy" id="1451"/>
    <lineage>
        <taxon>Bacteria</taxon>
        <taxon>Bacillati</taxon>
        <taxon>Bacillota</taxon>
        <taxon>Bacilli</taxon>
        <taxon>Bacillales</taxon>
        <taxon>Paenibacillaceae</taxon>
        <taxon>Paenibacillus</taxon>
    </lineage>
</organism>
<evidence type="ECO:0000313" key="2">
    <source>
        <dbReference type="EMBL" id="MDR6725100.1"/>
    </source>
</evidence>
<dbReference type="RefSeq" id="WP_056696633.1">
    <property type="nucleotide sequence ID" value="NZ_JAVDTR010000010.1"/>
</dbReference>
<keyword evidence="1" id="KW-0472">Membrane</keyword>
<reference evidence="2" key="1">
    <citation type="submission" date="2023-07" db="EMBL/GenBank/DDBJ databases">
        <title>Sorghum-associated microbial communities from plants grown in Nebraska, USA.</title>
        <authorList>
            <person name="Schachtman D."/>
        </authorList>
    </citation>
    <scope>NUCLEOTIDE SEQUENCE</scope>
    <source>
        <strain evidence="2">BE80</strain>
    </source>
</reference>
<gene>
    <name evidence="2" type="ORF">J2W91_003599</name>
</gene>
<evidence type="ECO:0008006" key="4">
    <source>
        <dbReference type="Google" id="ProtNLM"/>
    </source>
</evidence>
<dbReference type="Proteomes" id="UP001254832">
    <property type="component" value="Unassembled WGS sequence"/>
</dbReference>
<evidence type="ECO:0000256" key="1">
    <source>
        <dbReference type="SAM" id="Phobius"/>
    </source>
</evidence>
<sequence length="243" mass="28852">MWIWLGGIVLFAILLLAIVLISNIHIHFTFRKHRSDDYALINIRLLYGLVRIKYEIPSIVFKNMKEGFLVKTQQRTNHSRGEAEGNERVNKRKVKKWAKEVKVMLRATDALKIWVKQTLTRVHMTDLSWSTRIGVADAAYTAIVTGWVWTMKSIMIGFLSYQVQFKRTPCLEVIPVWEDEMEFQTELELHMRIRFGAVFTAGLRLMTRVLKVEGGWRMWFRLLQEQRRKHKQKHKEQHHNSHI</sequence>
<feature type="transmembrane region" description="Helical" evidence="1">
    <location>
        <begin position="6"/>
        <end position="26"/>
    </location>
</feature>
<comment type="caution">
    <text evidence="2">The sequence shown here is derived from an EMBL/GenBank/DDBJ whole genome shotgun (WGS) entry which is preliminary data.</text>
</comment>
<accession>A0AAP5H2H7</accession>
<proteinExistence type="predicted"/>
<keyword evidence="1" id="KW-1133">Transmembrane helix</keyword>
<dbReference type="AlphaFoldDB" id="A0AAP5H2H7"/>
<dbReference type="Pfam" id="PF11167">
    <property type="entry name" value="DUF2953"/>
    <property type="match status" value="1"/>
</dbReference>
<evidence type="ECO:0000313" key="3">
    <source>
        <dbReference type="Proteomes" id="UP001254832"/>
    </source>
</evidence>
<dbReference type="EMBL" id="JAVDTR010000010">
    <property type="protein sequence ID" value="MDR6725100.1"/>
    <property type="molecule type" value="Genomic_DNA"/>
</dbReference>